<evidence type="ECO:0000313" key="2">
    <source>
        <dbReference type="Proteomes" id="UP000821865"/>
    </source>
</evidence>
<reference evidence="1" key="1">
    <citation type="submission" date="2020-05" db="EMBL/GenBank/DDBJ databases">
        <title>Large-scale comparative analyses of tick genomes elucidate their genetic diversity and vector capacities.</title>
        <authorList>
            <person name="Jia N."/>
            <person name="Wang J."/>
            <person name="Shi W."/>
            <person name="Du L."/>
            <person name="Sun Y."/>
            <person name="Zhan W."/>
            <person name="Jiang J."/>
            <person name="Wang Q."/>
            <person name="Zhang B."/>
            <person name="Ji P."/>
            <person name="Sakyi L.B."/>
            <person name="Cui X."/>
            <person name="Yuan T."/>
            <person name="Jiang B."/>
            <person name="Yang W."/>
            <person name="Lam T.T.-Y."/>
            <person name="Chang Q."/>
            <person name="Ding S."/>
            <person name="Wang X."/>
            <person name="Zhu J."/>
            <person name="Ruan X."/>
            <person name="Zhao L."/>
            <person name="Wei J."/>
            <person name="Que T."/>
            <person name="Du C."/>
            <person name="Cheng J."/>
            <person name="Dai P."/>
            <person name="Han X."/>
            <person name="Huang E."/>
            <person name="Gao Y."/>
            <person name="Liu J."/>
            <person name="Shao H."/>
            <person name="Ye R."/>
            <person name="Li L."/>
            <person name="Wei W."/>
            <person name="Wang X."/>
            <person name="Wang C."/>
            <person name="Yang T."/>
            <person name="Huo Q."/>
            <person name="Li W."/>
            <person name="Guo W."/>
            <person name="Chen H."/>
            <person name="Zhou L."/>
            <person name="Ni X."/>
            <person name="Tian J."/>
            <person name="Zhou Y."/>
            <person name="Sheng Y."/>
            <person name="Liu T."/>
            <person name="Pan Y."/>
            <person name="Xia L."/>
            <person name="Li J."/>
            <person name="Zhao F."/>
            <person name="Cao W."/>
        </authorList>
    </citation>
    <scope>NUCLEOTIDE SEQUENCE</scope>
    <source>
        <strain evidence="1">Dsil-2018</strain>
    </source>
</reference>
<dbReference type="EMBL" id="CM023476">
    <property type="protein sequence ID" value="KAH7941091.1"/>
    <property type="molecule type" value="Genomic_DNA"/>
</dbReference>
<keyword evidence="2" id="KW-1185">Reference proteome</keyword>
<dbReference type="Proteomes" id="UP000821865">
    <property type="component" value="Chromosome 7"/>
</dbReference>
<comment type="caution">
    <text evidence="1">The sequence shown here is derived from an EMBL/GenBank/DDBJ whole genome shotgun (WGS) entry which is preliminary data.</text>
</comment>
<proteinExistence type="predicted"/>
<evidence type="ECO:0000313" key="1">
    <source>
        <dbReference type="EMBL" id="KAH7941091.1"/>
    </source>
</evidence>
<organism evidence="1 2">
    <name type="scientific">Dermacentor silvarum</name>
    <name type="common">Tick</name>
    <dbReference type="NCBI Taxonomy" id="543639"/>
    <lineage>
        <taxon>Eukaryota</taxon>
        <taxon>Metazoa</taxon>
        <taxon>Ecdysozoa</taxon>
        <taxon>Arthropoda</taxon>
        <taxon>Chelicerata</taxon>
        <taxon>Arachnida</taxon>
        <taxon>Acari</taxon>
        <taxon>Parasitiformes</taxon>
        <taxon>Ixodida</taxon>
        <taxon>Ixodoidea</taxon>
        <taxon>Ixodidae</taxon>
        <taxon>Rhipicephalinae</taxon>
        <taxon>Dermacentor</taxon>
    </lineage>
</organism>
<gene>
    <name evidence="1" type="ORF">HPB49_009996</name>
</gene>
<accession>A0ACB8CEH6</accession>
<sequence length="186" mass="20426">MTTSVRHDTFSEANFIVCGREVASKLSRTYTLASALSHDPLQEHELAIALTKAKRRSAPGADGITFQMLQNLDRAARRQLLGAMNEVWETGLLPEAWLTMVVVPIRKPGRPATAITSYRPVSLTSAAWAVDFLPEQQTGCRRHRYTADSIADVISTLEEARSNGEVALLILLDIQSAFDGLPHSVI</sequence>
<protein>
    <submittedName>
        <fullName evidence="1">Uncharacterized protein</fullName>
    </submittedName>
</protein>
<name>A0ACB8CEH6_DERSI</name>